<evidence type="ECO:0000256" key="1">
    <source>
        <dbReference type="ARBA" id="ARBA00001957"/>
    </source>
</evidence>
<dbReference type="Gene3D" id="3.30.559.10">
    <property type="entry name" value="Chloramphenicol acetyltransferase-like domain"/>
    <property type="match status" value="1"/>
</dbReference>
<dbReference type="Pfam" id="PF00501">
    <property type="entry name" value="AMP-binding"/>
    <property type="match status" value="1"/>
</dbReference>
<dbReference type="InterPro" id="IPR025110">
    <property type="entry name" value="AMP-bd_C"/>
</dbReference>
<keyword evidence="3" id="KW-0596">Phosphopantetheine</keyword>
<dbReference type="FunFam" id="1.10.1200.10:FF:000016">
    <property type="entry name" value="Non-ribosomal peptide synthase"/>
    <property type="match status" value="1"/>
</dbReference>
<gene>
    <name evidence="7" type="ORF">BU52_17020</name>
</gene>
<evidence type="ECO:0000256" key="4">
    <source>
        <dbReference type="ARBA" id="ARBA00022553"/>
    </source>
</evidence>
<feature type="region of interest" description="Disordered" evidence="5">
    <location>
        <begin position="1059"/>
        <end position="1095"/>
    </location>
</feature>
<dbReference type="RefSeq" id="WP_051858306.1">
    <property type="nucleotide sequence ID" value="NZ_JBFADL010000099.1"/>
</dbReference>
<dbReference type="SUPFAM" id="SSF56801">
    <property type="entry name" value="Acetyl-CoA synthetase-like"/>
    <property type="match status" value="1"/>
</dbReference>
<dbReference type="Proteomes" id="UP000028341">
    <property type="component" value="Unassembled WGS sequence"/>
</dbReference>
<dbReference type="Pfam" id="PF13193">
    <property type="entry name" value="AMP-binding_C"/>
    <property type="match status" value="1"/>
</dbReference>
<dbReference type="GO" id="GO:0005737">
    <property type="term" value="C:cytoplasm"/>
    <property type="evidence" value="ECO:0007669"/>
    <property type="project" value="TreeGrafter"/>
</dbReference>
<dbReference type="GO" id="GO:0072330">
    <property type="term" value="P:monocarboxylic acid biosynthetic process"/>
    <property type="evidence" value="ECO:0007669"/>
    <property type="project" value="UniProtKB-ARBA"/>
</dbReference>
<dbReference type="GO" id="GO:0044550">
    <property type="term" value="P:secondary metabolite biosynthetic process"/>
    <property type="evidence" value="ECO:0007669"/>
    <property type="project" value="UniProtKB-ARBA"/>
</dbReference>
<feature type="domain" description="Carrier" evidence="6">
    <location>
        <begin position="981"/>
        <end position="1056"/>
    </location>
</feature>
<dbReference type="Pfam" id="PF00668">
    <property type="entry name" value="Condensation"/>
    <property type="match status" value="1"/>
</dbReference>
<dbReference type="EMBL" id="JFCB01000013">
    <property type="protein sequence ID" value="KES06116.1"/>
    <property type="molecule type" value="Genomic_DNA"/>
</dbReference>
<dbReference type="Gene3D" id="3.30.300.30">
    <property type="match status" value="1"/>
</dbReference>
<evidence type="ECO:0000256" key="2">
    <source>
        <dbReference type="ARBA" id="ARBA00006432"/>
    </source>
</evidence>
<dbReference type="GO" id="GO:0003824">
    <property type="term" value="F:catalytic activity"/>
    <property type="evidence" value="ECO:0007669"/>
    <property type="project" value="InterPro"/>
</dbReference>
<dbReference type="PROSITE" id="PS00455">
    <property type="entry name" value="AMP_BINDING"/>
    <property type="match status" value="1"/>
</dbReference>
<dbReference type="InterPro" id="IPR042099">
    <property type="entry name" value="ANL_N_sf"/>
</dbReference>
<dbReference type="SUPFAM" id="SSF47336">
    <property type="entry name" value="ACP-like"/>
    <property type="match status" value="1"/>
</dbReference>
<dbReference type="InterPro" id="IPR029058">
    <property type="entry name" value="AB_hydrolase_fold"/>
</dbReference>
<dbReference type="SUPFAM" id="SSF52777">
    <property type="entry name" value="CoA-dependent acyltransferases"/>
    <property type="match status" value="2"/>
</dbReference>
<evidence type="ECO:0000313" key="8">
    <source>
        <dbReference type="Proteomes" id="UP000028341"/>
    </source>
</evidence>
<organism evidence="7 8">
    <name type="scientific">Streptomyces toyocaensis</name>
    <dbReference type="NCBI Taxonomy" id="55952"/>
    <lineage>
        <taxon>Bacteria</taxon>
        <taxon>Bacillati</taxon>
        <taxon>Actinomycetota</taxon>
        <taxon>Actinomycetes</taxon>
        <taxon>Kitasatosporales</taxon>
        <taxon>Streptomycetaceae</taxon>
        <taxon>Streptomyces</taxon>
    </lineage>
</organism>
<dbReference type="InterPro" id="IPR036736">
    <property type="entry name" value="ACP-like_sf"/>
</dbReference>
<dbReference type="GO" id="GO:0017000">
    <property type="term" value="P:antibiotic biosynthetic process"/>
    <property type="evidence" value="ECO:0007669"/>
    <property type="project" value="UniProtKB-ARBA"/>
</dbReference>
<protein>
    <recommendedName>
        <fullName evidence="6">Carrier domain-containing protein</fullName>
    </recommendedName>
</protein>
<dbReference type="InterPro" id="IPR009081">
    <property type="entry name" value="PP-bd_ACP"/>
</dbReference>
<dbReference type="SMART" id="SM00823">
    <property type="entry name" value="PKS_PP"/>
    <property type="match status" value="1"/>
</dbReference>
<dbReference type="PROSITE" id="PS50075">
    <property type="entry name" value="CARRIER"/>
    <property type="match status" value="1"/>
</dbReference>
<dbReference type="GO" id="GO:0008610">
    <property type="term" value="P:lipid biosynthetic process"/>
    <property type="evidence" value="ECO:0007669"/>
    <property type="project" value="UniProtKB-ARBA"/>
</dbReference>
<dbReference type="CDD" id="cd17643">
    <property type="entry name" value="A_NRPS_Cytc1-like"/>
    <property type="match status" value="1"/>
</dbReference>
<dbReference type="PROSITE" id="PS00012">
    <property type="entry name" value="PHOSPHOPANTETHEINE"/>
    <property type="match status" value="1"/>
</dbReference>
<evidence type="ECO:0000256" key="5">
    <source>
        <dbReference type="SAM" id="MobiDB-lite"/>
    </source>
</evidence>
<feature type="compositionally biased region" description="Low complexity" evidence="5">
    <location>
        <begin position="1059"/>
        <end position="1076"/>
    </location>
</feature>
<evidence type="ECO:0000313" key="7">
    <source>
        <dbReference type="EMBL" id="KES06116.1"/>
    </source>
</evidence>
<dbReference type="FunFam" id="3.40.50.980:FF:000001">
    <property type="entry name" value="Non-ribosomal peptide synthetase"/>
    <property type="match status" value="1"/>
</dbReference>
<dbReference type="STRING" id="55952.BU52_17020"/>
<comment type="similarity">
    <text evidence="2">Belongs to the ATP-dependent AMP-binding enzyme family.</text>
</comment>
<comment type="caution">
    <text evidence="7">The sequence shown here is derived from an EMBL/GenBank/DDBJ whole genome shotgun (WGS) entry which is preliminary data.</text>
</comment>
<dbReference type="GO" id="GO:0043041">
    <property type="term" value="P:amino acid activation for nonribosomal peptide biosynthetic process"/>
    <property type="evidence" value="ECO:0007669"/>
    <property type="project" value="TreeGrafter"/>
</dbReference>
<dbReference type="PANTHER" id="PTHR45527:SF1">
    <property type="entry name" value="FATTY ACID SYNTHASE"/>
    <property type="match status" value="1"/>
</dbReference>
<dbReference type="InterPro" id="IPR001242">
    <property type="entry name" value="Condensation_dom"/>
</dbReference>
<dbReference type="Gene3D" id="3.40.50.12780">
    <property type="entry name" value="N-terminal domain of ligase-like"/>
    <property type="match status" value="1"/>
</dbReference>
<dbReference type="AlphaFoldDB" id="A0A081XRE3"/>
<dbReference type="InterPro" id="IPR006162">
    <property type="entry name" value="Ppantetheine_attach_site"/>
</dbReference>
<keyword evidence="4" id="KW-0597">Phosphoprotein</keyword>
<dbReference type="CDD" id="cd19543">
    <property type="entry name" value="DCL_NRPS"/>
    <property type="match status" value="1"/>
</dbReference>
<dbReference type="GO" id="GO:0031177">
    <property type="term" value="F:phosphopantetheine binding"/>
    <property type="evidence" value="ECO:0007669"/>
    <property type="project" value="InterPro"/>
</dbReference>
<evidence type="ECO:0000259" key="6">
    <source>
        <dbReference type="PROSITE" id="PS50075"/>
    </source>
</evidence>
<dbReference type="InterPro" id="IPR045851">
    <property type="entry name" value="AMP-bd_C_sf"/>
</dbReference>
<dbReference type="FunFam" id="3.30.300.30:FF:000010">
    <property type="entry name" value="Enterobactin synthetase component F"/>
    <property type="match status" value="1"/>
</dbReference>
<proteinExistence type="inferred from homology"/>
<feature type="region of interest" description="Disordered" evidence="5">
    <location>
        <begin position="210"/>
        <end position="233"/>
    </location>
</feature>
<dbReference type="FunFam" id="3.40.50.12780:FF:000012">
    <property type="entry name" value="Non-ribosomal peptide synthetase"/>
    <property type="match status" value="1"/>
</dbReference>
<reference evidence="7 8" key="1">
    <citation type="submission" date="2014-02" db="EMBL/GenBank/DDBJ databases">
        <title>The genome announcement of Streptomyces toyocaensis NRRL15009.</title>
        <authorList>
            <person name="Hong H.-J."/>
            <person name="Kwun M.J."/>
        </authorList>
    </citation>
    <scope>NUCLEOTIDE SEQUENCE [LARGE SCALE GENOMIC DNA]</scope>
    <source>
        <strain evidence="7 8">NRRL 15009</strain>
    </source>
</reference>
<dbReference type="InterPro" id="IPR010071">
    <property type="entry name" value="AA_adenyl_dom"/>
</dbReference>
<comment type="cofactor">
    <cofactor evidence="1">
        <name>pantetheine 4'-phosphate</name>
        <dbReference type="ChEBI" id="CHEBI:47942"/>
    </cofactor>
</comment>
<dbReference type="OrthoDB" id="2472181at2"/>
<dbReference type="Gene3D" id="3.30.559.30">
    <property type="entry name" value="Nonribosomal peptide synthetase, condensation domain"/>
    <property type="match status" value="1"/>
</dbReference>
<dbReference type="InterPro" id="IPR020845">
    <property type="entry name" value="AMP-binding_CS"/>
</dbReference>
<dbReference type="InterPro" id="IPR000873">
    <property type="entry name" value="AMP-dep_synth/lig_dom"/>
</dbReference>
<dbReference type="PANTHER" id="PTHR45527">
    <property type="entry name" value="NONRIBOSOMAL PEPTIDE SYNTHETASE"/>
    <property type="match status" value="1"/>
</dbReference>
<evidence type="ECO:0000256" key="3">
    <source>
        <dbReference type="ARBA" id="ARBA00022450"/>
    </source>
</evidence>
<dbReference type="eggNOG" id="COG1020">
    <property type="taxonomic scope" value="Bacteria"/>
</dbReference>
<dbReference type="NCBIfam" id="TIGR01733">
    <property type="entry name" value="AA-adenyl-dom"/>
    <property type="match status" value="1"/>
</dbReference>
<dbReference type="InterPro" id="IPR023213">
    <property type="entry name" value="CAT-like_dom_sf"/>
</dbReference>
<sequence length="1095" mass="120270">MRLDGIEDVYELSSVQEGLLFHNLFTPGAGVYLEQITLTLRGELDVAVFRRCWQTIVDRHPVLRTSFHWEGVGKALQVVHRTVPLDMPELDWRDAAPEEQEARYERFALEDRMRGFAFDKPPLMRTALLRTADDTWKFFWSFSHLLLDGWSFGLCFYELTQLYNALAQGREPVLERPRPYQGYVAWWKKRSTEQAEKFWTRHLAGYEPPQRPLELGSIDRRPPGPGEPSHGMLPDRDLVALVPRLGEVARVHGLTVNTIAQGAWMLLLSRYLDRDDVIAGSTGTQRPAGLPGAEQIMGPMLATMPVRAQVDPDAQLVGWLQALQQEMAEARENADIALPELRRLADLPGSTPLFDMDLAYENVPVPDMTLHNVEIGESTYDGRPHFPITMIIMPGERLPVPRLVYDRTRFPDSAAQRLVDHFYTVLTAIIDDPNRRLGEIPVLPDSERAQLAGFTATEPVPVTGTLHEIFAERARSHPDKPAVVCGEDRLSYGELDRRANRLARRLTDLGAGVGSTVGLVMERSTDMLVAVLGVLKSGAAYVPLDLTHPADRLACTLRDAGACALVTHAPGRDRVPDFDGPRVDLDADATALDALGDEPPAQQAGPDSPAYLIYTSGSTGRPKGVVVTHRNVARLVAGAGTRFDFRPDDVWSMFHSYAFDVSVFETWGAFCNGATLAVVPREEARSPEALHALLRAHGVTVFSQTPSAFRPYMAVALNAGDDEQPPLRYVVFAGEPLDAPVLKPWAERFGTDSPHLINMYGITEVTVHCTYHRVTTADLTGEIPNNIGRPLPDVSVHVLDRHGRPAPVGVGGEMYVGGPAVARGYQNLPELTAERFLLDPFSDDPGARLYRSGDLARYLENGDLEFLGRADRQVKIRGYRIEPGEIEAVLREDDTVRDAVVVAREDSPGDRRLVAYVVTGDEDDPTERLREFVRAHLPEHMVPSAVVRLDDLPLTVNGKIDRAALPAPGGARPDLAAAYVAPRDEREEALVRVWTEVLGVERVGVHDDFFALGGHSLLATRVAFGASAALGVEVPVRLVFDRPTVAAMAADLTAATPATPQAATAGEPAAAPAADAPIKRRARVTRNTARGGDAA</sequence>
<dbReference type="InterPro" id="IPR020806">
    <property type="entry name" value="PKS_PP-bd"/>
</dbReference>
<accession>A0A081XRE3</accession>
<dbReference type="Pfam" id="PF00550">
    <property type="entry name" value="PP-binding"/>
    <property type="match status" value="1"/>
</dbReference>
<dbReference type="FunFam" id="3.40.50.980:FF:000002">
    <property type="entry name" value="Enterobactin synthetase component F"/>
    <property type="match status" value="1"/>
</dbReference>
<name>A0A081XRE3_STRTO</name>
<dbReference type="Gene3D" id="3.40.50.1820">
    <property type="entry name" value="alpha/beta hydrolase"/>
    <property type="match status" value="1"/>
</dbReference>
<keyword evidence="8" id="KW-1185">Reference proteome</keyword>